<keyword evidence="1" id="KW-1133">Transmembrane helix</keyword>
<dbReference type="RefSeq" id="WP_130160190.1">
    <property type="nucleotide sequence ID" value="NZ_SGIS01000056.1"/>
</dbReference>
<reference evidence="2 3" key="1">
    <citation type="submission" date="2019-02" db="EMBL/GenBank/DDBJ databases">
        <authorList>
            <person name="Li Y."/>
        </authorList>
    </citation>
    <scope>NUCLEOTIDE SEQUENCE [LARGE SCALE GENOMIC DNA]</scope>
    <source>
        <strain evidence="2 3">3-7</strain>
    </source>
</reference>
<evidence type="ECO:0000256" key="1">
    <source>
        <dbReference type="SAM" id="Phobius"/>
    </source>
</evidence>
<evidence type="ECO:0000313" key="3">
    <source>
        <dbReference type="Proteomes" id="UP000292085"/>
    </source>
</evidence>
<keyword evidence="1" id="KW-0812">Transmembrane</keyword>
<organism evidence="2 3">
    <name type="scientific">Sphingomonas populi</name>
    <dbReference type="NCBI Taxonomy" id="2484750"/>
    <lineage>
        <taxon>Bacteria</taxon>
        <taxon>Pseudomonadati</taxon>
        <taxon>Pseudomonadota</taxon>
        <taxon>Alphaproteobacteria</taxon>
        <taxon>Sphingomonadales</taxon>
        <taxon>Sphingomonadaceae</taxon>
        <taxon>Sphingomonas</taxon>
    </lineage>
</organism>
<dbReference type="AlphaFoldDB" id="A0A4Q6XSZ6"/>
<keyword evidence="3" id="KW-1185">Reference proteome</keyword>
<gene>
    <name evidence="2" type="ORF">EWE75_21765</name>
</gene>
<feature type="transmembrane region" description="Helical" evidence="1">
    <location>
        <begin position="24"/>
        <end position="44"/>
    </location>
</feature>
<name>A0A4Q6XSZ6_9SPHN</name>
<keyword evidence="1" id="KW-0472">Membrane</keyword>
<evidence type="ECO:0000313" key="2">
    <source>
        <dbReference type="EMBL" id="RZF60672.1"/>
    </source>
</evidence>
<comment type="caution">
    <text evidence="2">The sequence shown here is derived from an EMBL/GenBank/DDBJ whole genome shotgun (WGS) entry which is preliminary data.</text>
</comment>
<dbReference type="OrthoDB" id="9774146at2"/>
<accession>A0A4Q6XSZ6</accession>
<dbReference type="Proteomes" id="UP000292085">
    <property type="component" value="Unassembled WGS sequence"/>
</dbReference>
<dbReference type="EMBL" id="SGIS01000056">
    <property type="protein sequence ID" value="RZF60672.1"/>
    <property type="molecule type" value="Genomic_DNA"/>
</dbReference>
<sequence length="68" mass="7084">MGEAIQVSPTLEPTVAGESPFSDGVGVVVFSILLATALFVLIGLEGVTVQWDGRLLSTAARSHDFRPG</sequence>
<proteinExistence type="predicted"/>
<protein>
    <submittedName>
        <fullName evidence="2">Uncharacterized protein</fullName>
    </submittedName>
</protein>